<dbReference type="EMBL" id="AP026830">
    <property type="protein sequence ID" value="BDR92684.1"/>
    <property type="molecule type" value="Genomic_DNA"/>
</dbReference>
<protein>
    <submittedName>
        <fullName evidence="3">Uncharacterized protein</fullName>
    </submittedName>
</protein>
<dbReference type="Proteomes" id="UP000657075">
    <property type="component" value="Unassembled WGS sequence"/>
</dbReference>
<proteinExistence type="predicted"/>
<dbReference type="EMBL" id="BMNM01000011">
    <property type="protein sequence ID" value="GGI84401.1"/>
    <property type="molecule type" value="Genomic_DNA"/>
</dbReference>
<evidence type="ECO:0000313" key="2">
    <source>
        <dbReference type="EMBL" id="BDR92684.1"/>
    </source>
</evidence>
<feature type="transmembrane region" description="Helical" evidence="1">
    <location>
        <begin position="12"/>
        <end position="28"/>
    </location>
</feature>
<accession>A0A830EH65</accession>
<keyword evidence="1" id="KW-0812">Transmembrane</keyword>
<reference evidence="5" key="3">
    <citation type="submission" date="2022-09" db="EMBL/GenBank/DDBJ databases">
        <title>Complete genome sequence of Vulcanisaeta souniana.</title>
        <authorList>
            <person name="Kato S."/>
            <person name="Itoh T."/>
            <person name="Ohkuma M."/>
        </authorList>
    </citation>
    <scope>NUCLEOTIDE SEQUENCE [LARGE SCALE GENOMIC DNA]</scope>
    <source>
        <strain evidence="5">JCM 11219</strain>
    </source>
</reference>
<evidence type="ECO:0000313" key="3">
    <source>
        <dbReference type="EMBL" id="GGI84401.1"/>
    </source>
</evidence>
<evidence type="ECO:0000256" key="1">
    <source>
        <dbReference type="SAM" id="Phobius"/>
    </source>
</evidence>
<keyword evidence="1" id="KW-0472">Membrane</keyword>
<keyword evidence="5" id="KW-1185">Reference proteome</keyword>
<reference evidence="2" key="4">
    <citation type="journal article" date="2023" name="Microbiol. Resour. Announc.">
        <title>Complete Genome Sequence of Vulcanisaeta souniana Strain IC-059, a Hyperthermophilic Archaeon Isolated from Hot Spring Water in Japan.</title>
        <authorList>
            <person name="Kato S."/>
            <person name="Itoh T."/>
            <person name="Wu L."/>
            <person name="Ma J."/>
            <person name="Ohkuma M."/>
        </authorList>
    </citation>
    <scope>NUCLEOTIDE SEQUENCE</scope>
    <source>
        <strain evidence="2">JCM 11219</strain>
    </source>
</reference>
<gene>
    <name evidence="3" type="ORF">GCM10007112_21710</name>
    <name evidence="2" type="ORF">Vsou_17770</name>
</gene>
<organism evidence="3 4">
    <name type="scientific">Vulcanisaeta souniana JCM 11219</name>
    <dbReference type="NCBI Taxonomy" id="1293586"/>
    <lineage>
        <taxon>Archaea</taxon>
        <taxon>Thermoproteota</taxon>
        <taxon>Thermoprotei</taxon>
        <taxon>Thermoproteales</taxon>
        <taxon>Thermoproteaceae</taxon>
        <taxon>Vulcanisaeta</taxon>
    </lineage>
</organism>
<name>A0A830EH65_9CREN</name>
<reference evidence="3" key="2">
    <citation type="submission" date="2020-09" db="EMBL/GenBank/DDBJ databases">
        <authorList>
            <person name="Sun Q."/>
            <person name="Ohkuma M."/>
        </authorList>
    </citation>
    <scope>NUCLEOTIDE SEQUENCE</scope>
    <source>
        <strain evidence="3">JCM 11219</strain>
    </source>
</reference>
<dbReference type="AlphaFoldDB" id="A0A830EH65"/>
<keyword evidence="1" id="KW-1133">Transmembrane helix</keyword>
<sequence>MNVELDDVEYVGKWYWISALCEIALYFINRGMRPIYVHETDHYLRTLRA</sequence>
<dbReference type="Proteomes" id="UP001060771">
    <property type="component" value="Chromosome"/>
</dbReference>
<reference evidence="3" key="1">
    <citation type="journal article" date="2014" name="Int. J. Syst. Evol. Microbiol.">
        <title>Complete genome sequence of Corynebacterium casei LMG S-19264T (=DSM 44701T), isolated from a smear-ripened cheese.</title>
        <authorList>
            <consortium name="US DOE Joint Genome Institute (JGI-PGF)"/>
            <person name="Walter F."/>
            <person name="Albersmeier A."/>
            <person name="Kalinowski J."/>
            <person name="Ruckert C."/>
        </authorList>
    </citation>
    <scope>NUCLEOTIDE SEQUENCE</scope>
    <source>
        <strain evidence="3">JCM 11219</strain>
    </source>
</reference>
<evidence type="ECO:0000313" key="4">
    <source>
        <dbReference type="Proteomes" id="UP000657075"/>
    </source>
</evidence>
<evidence type="ECO:0000313" key="5">
    <source>
        <dbReference type="Proteomes" id="UP001060771"/>
    </source>
</evidence>